<accession>A0AAX3EPE5</accession>
<evidence type="ECO:0000313" key="2">
    <source>
        <dbReference type="EMBL" id="UYW00018.1"/>
    </source>
</evidence>
<dbReference type="EMBL" id="CP101187">
    <property type="protein sequence ID" value="UYW00018.1"/>
    <property type="molecule type" value="Genomic_DNA"/>
</dbReference>
<dbReference type="InterPro" id="IPR002586">
    <property type="entry name" value="CobQ/CobB/MinD/ParA_Nub-bd_dom"/>
</dbReference>
<name>A0AAX3EPE5_PAEUR</name>
<dbReference type="PANTHER" id="PTHR13696:SF96">
    <property type="entry name" value="COBQ_COBB_MIND_PARA NUCLEOTIDE BINDING DOMAIN-CONTAINING PROTEIN"/>
    <property type="match status" value="1"/>
</dbReference>
<sequence>MIILVAHLKGGVGKSTLTVNIATELQRQGKDVLILEADPTVRTVSNWAKDREESGHPRIQCVQQTGNLHSVLKDLDKRYDVVLVDAAGKDSKEMRTAMTAAHVLLAPMQPNQTDLDVTESLVETIEQARDFNPELRVLGLLNRASTHIFATDVKDSRAYLDEYPELPIANTVVYDRGAFQKCMDDGRGVVEMKDRKAMAEIQLLTQEVMGW</sequence>
<gene>
    <name evidence="2" type="ORF">NL394_22665</name>
</gene>
<dbReference type="PIRSF" id="PIRSF009320">
    <property type="entry name" value="Nuc_binding_HP_1000"/>
    <property type="match status" value="1"/>
</dbReference>
<dbReference type="AlphaFoldDB" id="A0AAX3EPE5"/>
<evidence type="ECO:0000313" key="3">
    <source>
        <dbReference type="Proteomes" id="UP001163293"/>
    </source>
</evidence>
<proteinExistence type="predicted"/>
<dbReference type="PANTHER" id="PTHR13696">
    <property type="entry name" value="P-LOOP CONTAINING NUCLEOSIDE TRIPHOSPHATE HYDROLASE"/>
    <property type="match status" value="1"/>
</dbReference>
<dbReference type="Proteomes" id="UP001163293">
    <property type="component" value="Plasmid unnamed2"/>
</dbReference>
<dbReference type="SUPFAM" id="SSF52540">
    <property type="entry name" value="P-loop containing nucleoside triphosphate hydrolases"/>
    <property type="match status" value="1"/>
</dbReference>
<dbReference type="Pfam" id="PF01656">
    <property type="entry name" value="CbiA"/>
    <property type="match status" value="1"/>
</dbReference>
<dbReference type="RefSeq" id="WP_166842961.1">
    <property type="nucleotide sequence ID" value="NZ_CP101187.1"/>
</dbReference>
<evidence type="ECO:0000259" key="1">
    <source>
        <dbReference type="Pfam" id="PF01656"/>
    </source>
</evidence>
<keyword evidence="3" id="KW-1185">Reference proteome</keyword>
<dbReference type="Gene3D" id="3.40.50.300">
    <property type="entry name" value="P-loop containing nucleotide triphosphate hydrolases"/>
    <property type="match status" value="1"/>
</dbReference>
<feature type="domain" description="CobQ/CobB/MinD/ParA nucleotide binding" evidence="1">
    <location>
        <begin position="3"/>
        <end position="141"/>
    </location>
</feature>
<reference evidence="2" key="1">
    <citation type="submission" date="2022-07" db="EMBL/GenBank/DDBJ databases">
        <authorList>
            <person name="Wu T."/>
        </authorList>
    </citation>
    <scope>NUCLEOTIDE SEQUENCE</scope>
    <source>
        <strain evidence="2">SD-1</strain>
        <plasmid evidence="2">unnamed2</plasmid>
    </source>
</reference>
<dbReference type="CDD" id="cd02042">
    <property type="entry name" value="ParAB_family"/>
    <property type="match status" value="1"/>
</dbReference>
<organism evidence="2 3">
    <name type="scientific">Paenarthrobacter ureafaciens</name>
    <dbReference type="NCBI Taxonomy" id="37931"/>
    <lineage>
        <taxon>Bacteria</taxon>
        <taxon>Bacillati</taxon>
        <taxon>Actinomycetota</taxon>
        <taxon>Actinomycetes</taxon>
        <taxon>Micrococcales</taxon>
        <taxon>Micrococcaceae</taxon>
        <taxon>Paenarthrobacter</taxon>
    </lineage>
</organism>
<dbReference type="InterPro" id="IPR050678">
    <property type="entry name" value="DNA_Partitioning_ATPase"/>
</dbReference>
<geneLocation type="plasmid" evidence="2 3">
    <name>unnamed2</name>
</geneLocation>
<protein>
    <submittedName>
        <fullName evidence="2">AAA family ATPase</fullName>
    </submittedName>
</protein>
<keyword evidence="2" id="KW-0614">Plasmid</keyword>
<dbReference type="InterPro" id="IPR027417">
    <property type="entry name" value="P-loop_NTPase"/>
</dbReference>